<organism evidence="1 2">
    <name type="scientific">Theobroma cacao</name>
    <name type="common">Cacao</name>
    <name type="synonym">Cocoa</name>
    <dbReference type="NCBI Taxonomy" id="3641"/>
    <lineage>
        <taxon>Eukaryota</taxon>
        <taxon>Viridiplantae</taxon>
        <taxon>Streptophyta</taxon>
        <taxon>Embryophyta</taxon>
        <taxon>Tracheophyta</taxon>
        <taxon>Spermatophyta</taxon>
        <taxon>Magnoliopsida</taxon>
        <taxon>eudicotyledons</taxon>
        <taxon>Gunneridae</taxon>
        <taxon>Pentapetalae</taxon>
        <taxon>rosids</taxon>
        <taxon>malvids</taxon>
        <taxon>Malvales</taxon>
        <taxon>Malvaceae</taxon>
        <taxon>Byttnerioideae</taxon>
        <taxon>Theobroma</taxon>
    </lineage>
</organism>
<keyword evidence="2" id="KW-1185">Reference proteome</keyword>
<dbReference type="HOGENOM" id="CLU_2854190_0_0_1"/>
<accession>A0A061EKJ7</accession>
<evidence type="ECO:0000313" key="2">
    <source>
        <dbReference type="Proteomes" id="UP000026915"/>
    </source>
</evidence>
<dbReference type="InParanoid" id="A0A061EKJ7"/>
<reference evidence="1 2" key="1">
    <citation type="journal article" date="2013" name="Genome Biol.">
        <title>The genome sequence of the most widely cultivated cacao type and its use to identify candidate genes regulating pod color.</title>
        <authorList>
            <person name="Motamayor J.C."/>
            <person name="Mockaitis K."/>
            <person name="Schmutz J."/>
            <person name="Haiminen N."/>
            <person name="Iii D.L."/>
            <person name="Cornejo O."/>
            <person name="Findley S.D."/>
            <person name="Zheng P."/>
            <person name="Utro F."/>
            <person name="Royaert S."/>
            <person name="Saski C."/>
            <person name="Jenkins J."/>
            <person name="Podicheti R."/>
            <person name="Zhao M."/>
            <person name="Scheffler B.E."/>
            <person name="Stack J.C."/>
            <person name="Feltus F.A."/>
            <person name="Mustiga G.M."/>
            <person name="Amores F."/>
            <person name="Phillips W."/>
            <person name="Marelli J.P."/>
            <person name="May G.D."/>
            <person name="Shapiro H."/>
            <person name="Ma J."/>
            <person name="Bustamante C.D."/>
            <person name="Schnell R.J."/>
            <person name="Main D."/>
            <person name="Gilbert D."/>
            <person name="Parida L."/>
            <person name="Kuhn D.N."/>
        </authorList>
    </citation>
    <scope>NUCLEOTIDE SEQUENCE [LARGE SCALE GENOMIC DNA]</scope>
    <source>
        <strain evidence="2">cv. Matina 1-6</strain>
    </source>
</reference>
<dbReference type="EMBL" id="CM001882">
    <property type="protein sequence ID" value="EOY05386.1"/>
    <property type="molecule type" value="Genomic_DNA"/>
</dbReference>
<proteinExistence type="predicted"/>
<name>A0A061EKJ7_THECC</name>
<gene>
    <name evidence="1" type="ORF">TCM_020396</name>
</gene>
<dbReference type="AlphaFoldDB" id="A0A061EKJ7"/>
<dbReference type="Gramene" id="EOY05386">
    <property type="protein sequence ID" value="EOY05386"/>
    <property type="gene ID" value="TCM_020396"/>
</dbReference>
<evidence type="ECO:0000313" key="1">
    <source>
        <dbReference type="EMBL" id="EOY05386.1"/>
    </source>
</evidence>
<dbReference type="Proteomes" id="UP000026915">
    <property type="component" value="Chromosome 4"/>
</dbReference>
<protein>
    <submittedName>
        <fullName evidence="1">Uncharacterized protein</fullName>
    </submittedName>
</protein>
<sequence>MVMEAEEWSPGKAIEMFVTWVCVRCYPVLYTCVECMVELRLDDAVRNQNCCCYADEFDFRVILSW</sequence>